<evidence type="ECO:0000256" key="2">
    <source>
        <dbReference type="SAM" id="Phobius"/>
    </source>
</evidence>
<dbReference type="AlphaFoldDB" id="A0A820MTZ7"/>
<proteinExistence type="predicted"/>
<evidence type="ECO:0000256" key="1">
    <source>
        <dbReference type="PROSITE-ProRule" id="PRU00152"/>
    </source>
</evidence>
<name>A0A820MTZ7_9BILA</name>
<feature type="non-terminal residue" evidence="4">
    <location>
        <position position="158"/>
    </location>
</feature>
<accession>A0A820MTZ7</accession>
<reference evidence="4" key="1">
    <citation type="submission" date="2021-02" db="EMBL/GenBank/DDBJ databases">
        <authorList>
            <person name="Nowell W R."/>
        </authorList>
    </citation>
    <scope>NUCLEOTIDE SEQUENCE</scope>
</reference>
<comment type="caution">
    <text evidence="1">Lacks conserved residue(s) required for the propagation of feature annotation.</text>
</comment>
<dbReference type="InterPro" id="IPR036392">
    <property type="entry name" value="PLAT/LH2_dom_sf"/>
</dbReference>
<comment type="caution">
    <text evidence="4">The sequence shown here is derived from an EMBL/GenBank/DDBJ whole genome shotgun (WGS) entry which is preliminary data.</text>
</comment>
<evidence type="ECO:0000313" key="4">
    <source>
        <dbReference type="EMBL" id="CAF4377615.1"/>
    </source>
</evidence>
<feature type="non-terminal residue" evidence="4">
    <location>
        <position position="1"/>
    </location>
</feature>
<feature type="transmembrane region" description="Helical" evidence="2">
    <location>
        <begin position="57"/>
        <end position="76"/>
    </location>
</feature>
<evidence type="ECO:0000313" key="5">
    <source>
        <dbReference type="Proteomes" id="UP000663868"/>
    </source>
</evidence>
<dbReference type="EMBL" id="CAJOBB010021599">
    <property type="protein sequence ID" value="CAF4377615.1"/>
    <property type="molecule type" value="Genomic_DNA"/>
</dbReference>
<dbReference type="GO" id="GO:0005262">
    <property type="term" value="F:calcium channel activity"/>
    <property type="evidence" value="ECO:0007669"/>
    <property type="project" value="TreeGrafter"/>
</dbReference>
<keyword evidence="2" id="KW-1133">Transmembrane helix</keyword>
<dbReference type="InterPro" id="IPR051223">
    <property type="entry name" value="Polycystin"/>
</dbReference>
<gene>
    <name evidence="4" type="ORF">KXQ929_LOCUS49721</name>
</gene>
<feature type="domain" description="PLAT" evidence="3">
    <location>
        <begin position="101"/>
        <end position="158"/>
    </location>
</feature>
<dbReference type="PROSITE" id="PS50095">
    <property type="entry name" value="PLAT"/>
    <property type="match status" value="1"/>
</dbReference>
<organism evidence="4 5">
    <name type="scientific">Adineta steineri</name>
    <dbReference type="NCBI Taxonomy" id="433720"/>
    <lineage>
        <taxon>Eukaryota</taxon>
        <taxon>Metazoa</taxon>
        <taxon>Spiralia</taxon>
        <taxon>Gnathifera</taxon>
        <taxon>Rotifera</taxon>
        <taxon>Eurotatoria</taxon>
        <taxon>Bdelloidea</taxon>
        <taxon>Adinetida</taxon>
        <taxon>Adinetidae</taxon>
        <taxon>Adineta</taxon>
    </lineage>
</organism>
<sequence>TTQWNSDGLIVGPLTNHYETQCFSTHLTTFASGFRVLPEPINWKYVFANADFTRNKTIYLTIICVCVIYIILILFSRYKDKKDIEKLGVTPLPDNHKSDKYFYQIIVFTGQRKYAGTKSKVHFVLSGDSDTTHVRTFADPHRQIFQRGGIDAFIMAVP</sequence>
<protein>
    <recommendedName>
        <fullName evidence="3">PLAT domain-containing protein</fullName>
    </recommendedName>
</protein>
<dbReference type="Proteomes" id="UP000663868">
    <property type="component" value="Unassembled WGS sequence"/>
</dbReference>
<keyword evidence="2" id="KW-0812">Transmembrane</keyword>
<dbReference type="SUPFAM" id="SSF49723">
    <property type="entry name" value="Lipase/lipooxygenase domain (PLAT/LH2 domain)"/>
    <property type="match status" value="1"/>
</dbReference>
<dbReference type="PANTHER" id="PTHR10877">
    <property type="entry name" value="POLYCYSTIN FAMILY MEMBER"/>
    <property type="match status" value="1"/>
</dbReference>
<dbReference type="Gene3D" id="2.60.60.20">
    <property type="entry name" value="PLAT/LH2 domain"/>
    <property type="match status" value="1"/>
</dbReference>
<keyword evidence="2" id="KW-0472">Membrane</keyword>
<evidence type="ECO:0000259" key="3">
    <source>
        <dbReference type="PROSITE" id="PS50095"/>
    </source>
</evidence>
<dbReference type="InterPro" id="IPR001024">
    <property type="entry name" value="PLAT/LH2_dom"/>
</dbReference>
<dbReference type="GO" id="GO:0016020">
    <property type="term" value="C:membrane"/>
    <property type="evidence" value="ECO:0007669"/>
    <property type="project" value="TreeGrafter"/>
</dbReference>
<dbReference type="GO" id="GO:0050982">
    <property type="term" value="P:detection of mechanical stimulus"/>
    <property type="evidence" value="ECO:0007669"/>
    <property type="project" value="TreeGrafter"/>
</dbReference>
<dbReference type="PANTHER" id="PTHR10877:SF150">
    <property type="entry name" value="REJ DOMAIN-CONTAINING PROTEIN"/>
    <property type="match status" value="1"/>
</dbReference>